<dbReference type="SUPFAM" id="SSF53098">
    <property type="entry name" value="Ribonuclease H-like"/>
    <property type="match status" value="1"/>
</dbReference>
<dbReference type="EMBL" id="JAVREJ010000004">
    <property type="protein sequence ID" value="MDT0349541.1"/>
    <property type="molecule type" value="Genomic_DNA"/>
</dbReference>
<dbReference type="InterPro" id="IPR012337">
    <property type="entry name" value="RNaseH-like_sf"/>
</dbReference>
<dbReference type="Pfam" id="PF13546">
    <property type="entry name" value="DDE_5"/>
    <property type="match status" value="1"/>
</dbReference>
<dbReference type="InterPro" id="IPR038721">
    <property type="entry name" value="IS701-like_DDE_dom"/>
</dbReference>
<protein>
    <submittedName>
        <fullName evidence="2">IS701 family transposase</fullName>
    </submittedName>
</protein>
<gene>
    <name evidence="2" type="ORF">RM445_08405</name>
</gene>
<dbReference type="NCBIfam" id="NF033540">
    <property type="entry name" value="transpos_IS701"/>
    <property type="match status" value="1"/>
</dbReference>
<evidence type="ECO:0000313" key="2">
    <source>
        <dbReference type="EMBL" id="MDT0349541.1"/>
    </source>
</evidence>
<proteinExistence type="predicted"/>
<evidence type="ECO:0000313" key="3">
    <source>
        <dbReference type="Proteomes" id="UP001183202"/>
    </source>
</evidence>
<reference evidence="3" key="1">
    <citation type="submission" date="2023-07" db="EMBL/GenBank/DDBJ databases">
        <title>30 novel species of actinomycetes from the DSMZ collection.</title>
        <authorList>
            <person name="Nouioui I."/>
        </authorList>
    </citation>
    <scope>NUCLEOTIDE SEQUENCE [LARGE SCALE GENOMIC DNA]</scope>
    <source>
        <strain evidence="3">DSM 45834</strain>
    </source>
</reference>
<dbReference type="Proteomes" id="UP001183202">
    <property type="component" value="Unassembled WGS sequence"/>
</dbReference>
<dbReference type="RefSeq" id="WP_311555754.1">
    <property type="nucleotide sequence ID" value="NZ_JAVREJ010000004.1"/>
</dbReference>
<accession>A0ABU2N6H6</accession>
<dbReference type="PANTHER" id="PTHR33627">
    <property type="entry name" value="TRANSPOSASE"/>
    <property type="match status" value="1"/>
</dbReference>
<dbReference type="InterPro" id="IPR039365">
    <property type="entry name" value="IS701-like"/>
</dbReference>
<keyword evidence="3" id="KW-1185">Reference proteome</keyword>
<evidence type="ECO:0000259" key="1">
    <source>
        <dbReference type="Pfam" id="PF13546"/>
    </source>
</evidence>
<feature type="domain" description="Transposase IS701-like DDE" evidence="1">
    <location>
        <begin position="5"/>
        <end position="217"/>
    </location>
</feature>
<comment type="caution">
    <text evidence="2">The sequence shown here is derived from an EMBL/GenBank/DDBJ whole genome shotgun (WGS) entry which is preliminary data.</text>
</comment>
<sequence length="424" mass="47282">MGRMAGRFGRVEPRRRVRGFVLGLLADLPRKSCWTIAEHAGDPDPHGMQYLLARASWDTDGVREDLRDYVVGALGDTDAVLVVDETGDLKKGAATVGVQRQYTGTAGRIENAQVAVYLTYASSRGHAMIDRELYLPKCWIDAPDRLVEAGVPDEVDFATKPALATGMLTRALRAGTPARWVTGDEVYGNDPGLRVECEAQQIGYVLAIGCDRHVRTSAGPIRADALVASLPRWAWQQLSAGAGAKGERYYDWAWITLPPDNAASSDTDSEDTGCWWLLVRRHRNTGKLAFYRCYSPHVVPLRELVRVAGRRWSIEESFQAGKGLAGLDEHQVRRWTSWQRWTLLAMIAHALLVVIAANEHAGQPAPAGMIPLTCSEIRRLLLALVVTPRRRASCPRAWSAWRRRHQHRARTSHYSRQEAAQRRP</sequence>
<organism evidence="2 3">
    <name type="scientific">Pseudonocardia charpentierae</name>
    <dbReference type="NCBI Taxonomy" id="3075545"/>
    <lineage>
        <taxon>Bacteria</taxon>
        <taxon>Bacillati</taxon>
        <taxon>Actinomycetota</taxon>
        <taxon>Actinomycetes</taxon>
        <taxon>Pseudonocardiales</taxon>
        <taxon>Pseudonocardiaceae</taxon>
        <taxon>Pseudonocardia</taxon>
    </lineage>
</organism>
<dbReference type="PANTHER" id="PTHR33627:SF1">
    <property type="entry name" value="TRANSPOSASE"/>
    <property type="match status" value="1"/>
</dbReference>
<name>A0ABU2N6H6_9PSEU</name>